<dbReference type="PANTHER" id="PTHR30085:SF6">
    <property type="entry name" value="ABC TRANSPORTER GLUTAMINE-BINDING PROTEIN GLNH"/>
    <property type="match status" value="1"/>
</dbReference>
<evidence type="ECO:0000313" key="7">
    <source>
        <dbReference type="EMBL" id="MXU64134.1"/>
    </source>
</evidence>
<feature type="domain" description="Solute-binding protein family 3/N-terminal" evidence="5">
    <location>
        <begin position="40"/>
        <end position="284"/>
    </location>
</feature>
<dbReference type="PANTHER" id="PTHR30085">
    <property type="entry name" value="AMINO ACID ABC TRANSPORTER PERMEASE"/>
    <property type="match status" value="1"/>
</dbReference>
<comment type="similarity">
    <text evidence="1">Belongs to the bacterial solute-binding protein 3 family.</text>
</comment>
<protein>
    <submittedName>
        <fullName evidence="7">Transporter substrate-binding domain-containing protein</fullName>
    </submittedName>
</protein>
<accession>A0A6B0TS09</accession>
<feature type="signal peptide" evidence="4">
    <location>
        <begin position="1"/>
        <end position="26"/>
    </location>
</feature>
<dbReference type="GO" id="GO:0016020">
    <property type="term" value="C:membrane"/>
    <property type="evidence" value="ECO:0007669"/>
    <property type="project" value="InterPro"/>
</dbReference>
<organism evidence="7 8">
    <name type="scientific">Oceanomicrobium pacificus</name>
    <dbReference type="NCBI Taxonomy" id="2692916"/>
    <lineage>
        <taxon>Bacteria</taxon>
        <taxon>Pseudomonadati</taxon>
        <taxon>Pseudomonadota</taxon>
        <taxon>Alphaproteobacteria</taxon>
        <taxon>Rhodobacterales</taxon>
        <taxon>Paracoccaceae</taxon>
        <taxon>Oceanomicrobium</taxon>
    </lineage>
</organism>
<evidence type="ECO:0000259" key="6">
    <source>
        <dbReference type="SMART" id="SM00079"/>
    </source>
</evidence>
<feature type="domain" description="Ionotropic glutamate receptor C-terminal" evidence="6">
    <location>
        <begin position="40"/>
        <end position="287"/>
    </location>
</feature>
<evidence type="ECO:0000256" key="4">
    <source>
        <dbReference type="SAM" id="SignalP"/>
    </source>
</evidence>
<comment type="caution">
    <text evidence="7">The sequence shown here is derived from an EMBL/GenBank/DDBJ whole genome shotgun (WGS) entry which is preliminary data.</text>
</comment>
<dbReference type="SMART" id="SM00079">
    <property type="entry name" value="PBPe"/>
    <property type="match status" value="1"/>
</dbReference>
<dbReference type="EMBL" id="WUWG01000001">
    <property type="protein sequence ID" value="MXU64134.1"/>
    <property type="molecule type" value="Genomic_DNA"/>
</dbReference>
<dbReference type="InterPro" id="IPR001638">
    <property type="entry name" value="Solute-binding_3/MltF_N"/>
</dbReference>
<dbReference type="GO" id="GO:0006865">
    <property type="term" value="P:amino acid transport"/>
    <property type="evidence" value="ECO:0007669"/>
    <property type="project" value="TreeGrafter"/>
</dbReference>
<proteinExistence type="inferred from homology"/>
<dbReference type="Pfam" id="PF00497">
    <property type="entry name" value="SBP_bac_3"/>
    <property type="match status" value="1"/>
</dbReference>
<dbReference type="AlphaFoldDB" id="A0A6B0TS09"/>
<dbReference type="GO" id="GO:0015276">
    <property type="term" value="F:ligand-gated monoatomic ion channel activity"/>
    <property type="evidence" value="ECO:0007669"/>
    <property type="project" value="InterPro"/>
</dbReference>
<dbReference type="RefSeq" id="WP_160851238.1">
    <property type="nucleotide sequence ID" value="NZ_WUWG01000001.1"/>
</dbReference>
<evidence type="ECO:0000256" key="2">
    <source>
        <dbReference type="ARBA" id="ARBA00022448"/>
    </source>
</evidence>
<dbReference type="GO" id="GO:0030288">
    <property type="term" value="C:outer membrane-bounded periplasmic space"/>
    <property type="evidence" value="ECO:0007669"/>
    <property type="project" value="TreeGrafter"/>
</dbReference>
<dbReference type="CDD" id="cd13688">
    <property type="entry name" value="PBP2_GltI_DEBP"/>
    <property type="match status" value="1"/>
</dbReference>
<dbReference type="InterPro" id="IPR051455">
    <property type="entry name" value="Bact_solute-bind_prot3"/>
</dbReference>
<evidence type="ECO:0000256" key="3">
    <source>
        <dbReference type="ARBA" id="ARBA00022729"/>
    </source>
</evidence>
<keyword evidence="3 4" id="KW-0732">Signal</keyword>
<feature type="chain" id="PRO_5025373171" evidence="4">
    <location>
        <begin position="27"/>
        <end position="303"/>
    </location>
</feature>
<dbReference type="InterPro" id="IPR001320">
    <property type="entry name" value="Iontro_rcpt_C"/>
</dbReference>
<reference evidence="7 8" key="1">
    <citation type="submission" date="2019-12" db="EMBL/GenBank/DDBJ databases">
        <title>Strain KN286 was isolated from seawater, which was collected from Caroline Seamount in the tropical western Pacific.</title>
        <authorList>
            <person name="Wang Q."/>
        </authorList>
    </citation>
    <scope>NUCLEOTIDE SEQUENCE [LARGE SCALE GENOMIC DNA]</scope>
    <source>
        <strain evidence="7 8">KN286</strain>
    </source>
</reference>
<dbReference type="Proteomes" id="UP000436016">
    <property type="component" value="Unassembled WGS sequence"/>
</dbReference>
<name>A0A6B0TS09_9RHOB</name>
<sequence>MTRMMPARLGAALAALSLLTTAPAPAPAGEAMDRITETNTIRMGFRTDAPPFSSLVDGQPAGFAIELCMAIGQAMQNQSGNPDLKAELTPMGTGQRFDLIASGEVDMLCGATTATLSRRELVDFSIPTFTTGVAALTRKDAAEDVTNAILGSGRSAESLVNFRTVFAGRTIGVRRDTTAEAWLNDAVIANDPAIGVEPMELHISGVEAVLNGQVDAYVADLAILIGVLRDHERAGDLVLSPRTFTSEPYAIALPKGDAELRLAVDRALSEIYRSGLVLRMFEAHFGPVDEHIAFFYATNALPE</sequence>
<keyword evidence="2" id="KW-0813">Transport</keyword>
<evidence type="ECO:0000256" key="1">
    <source>
        <dbReference type="ARBA" id="ARBA00010333"/>
    </source>
</evidence>
<dbReference type="SMART" id="SM00062">
    <property type="entry name" value="PBPb"/>
    <property type="match status" value="1"/>
</dbReference>
<evidence type="ECO:0000259" key="5">
    <source>
        <dbReference type="SMART" id="SM00062"/>
    </source>
</evidence>
<keyword evidence="8" id="KW-1185">Reference proteome</keyword>
<dbReference type="SUPFAM" id="SSF53850">
    <property type="entry name" value="Periplasmic binding protein-like II"/>
    <property type="match status" value="1"/>
</dbReference>
<dbReference type="Gene3D" id="3.40.190.10">
    <property type="entry name" value="Periplasmic binding protein-like II"/>
    <property type="match status" value="2"/>
</dbReference>
<evidence type="ECO:0000313" key="8">
    <source>
        <dbReference type="Proteomes" id="UP000436016"/>
    </source>
</evidence>
<gene>
    <name evidence="7" type="ORF">GSH16_01645</name>
</gene>
<dbReference type="GO" id="GO:0005576">
    <property type="term" value="C:extracellular region"/>
    <property type="evidence" value="ECO:0007669"/>
    <property type="project" value="TreeGrafter"/>
</dbReference>